<comment type="similarity">
    <text evidence="2 12">Belongs to the peptidase S11 family.</text>
</comment>
<dbReference type="PRINTS" id="PR00725">
    <property type="entry name" value="DADACBPTASE1"/>
</dbReference>
<dbReference type="Gene3D" id="1.10.101.10">
    <property type="entry name" value="PGBD-like superfamily/PGBD"/>
    <property type="match status" value="1"/>
</dbReference>
<dbReference type="Pfam" id="PF13354">
    <property type="entry name" value="Beta-lactamase2"/>
    <property type="match status" value="1"/>
</dbReference>
<dbReference type="InterPro" id="IPR012338">
    <property type="entry name" value="Beta-lactam/transpept-like"/>
</dbReference>
<dbReference type="Pfam" id="PF01471">
    <property type="entry name" value="PG_binding_1"/>
    <property type="match status" value="1"/>
</dbReference>
<evidence type="ECO:0000256" key="2">
    <source>
        <dbReference type="ARBA" id="ARBA00007164"/>
    </source>
</evidence>
<evidence type="ECO:0000256" key="4">
    <source>
        <dbReference type="ARBA" id="ARBA00012865"/>
    </source>
</evidence>
<organism evidence="17 18">
    <name type="scientific">Aeoliella straminimaris</name>
    <dbReference type="NCBI Taxonomy" id="2954799"/>
    <lineage>
        <taxon>Bacteria</taxon>
        <taxon>Pseudomonadati</taxon>
        <taxon>Planctomycetota</taxon>
        <taxon>Planctomycetia</taxon>
        <taxon>Pirellulales</taxon>
        <taxon>Lacipirellulaceae</taxon>
        <taxon>Aeoliella</taxon>
    </lineage>
</organism>
<keyword evidence="7" id="KW-0133">Cell shape</keyword>
<dbReference type="InterPro" id="IPR001967">
    <property type="entry name" value="Peptidase_S11_N"/>
</dbReference>
<feature type="binding site" evidence="11">
    <location>
        <position position="629"/>
    </location>
    <ligand>
        <name>substrate</name>
    </ligand>
</feature>
<dbReference type="SUPFAM" id="SSF47090">
    <property type="entry name" value="PGBD-like"/>
    <property type="match status" value="1"/>
</dbReference>
<feature type="domain" description="Peptidase S11 D-alanyl-D-alanine carboxypeptidase A N-terminal" evidence="14">
    <location>
        <begin position="419"/>
        <end position="658"/>
    </location>
</feature>
<evidence type="ECO:0000256" key="1">
    <source>
        <dbReference type="ARBA" id="ARBA00001526"/>
    </source>
</evidence>
<proteinExistence type="inferred from homology"/>
<dbReference type="GO" id="GO:0008360">
    <property type="term" value="P:regulation of cell shape"/>
    <property type="evidence" value="ECO:0007669"/>
    <property type="project" value="UniProtKB-KW"/>
</dbReference>
<evidence type="ECO:0000259" key="14">
    <source>
        <dbReference type="Pfam" id="PF00768"/>
    </source>
</evidence>
<dbReference type="RefSeq" id="WP_252852912.1">
    <property type="nucleotide sequence ID" value="NZ_JAMXLR010000039.1"/>
</dbReference>
<dbReference type="GO" id="GO:0009252">
    <property type="term" value="P:peptidoglycan biosynthetic process"/>
    <property type="evidence" value="ECO:0007669"/>
    <property type="project" value="UniProtKB-KW"/>
</dbReference>
<dbReference type="SUPFAM" id="SSF56601">
    <property type="entry name" value="beta-lactamase/transpeptidase-like"/>
    <property type="match status" value="2"/>
</dbReference>
<dbReference type="GO" id="GO:0071555">
    <property type="term" value="P:cell wall organization"/>
    <property type="evidence" value="ECO:0007669"/>
    <property type="project" value="UniProtKB-KW"/>
</dbReference>
<dbReference type="InterPro" id="IPR036366">
    <property type="entry name" value="PGBDSf"/>
</dbReference>
<dbReference type="Gene3D" id="3.40.710.10">
    <property type="entry name" value="DD-peptidase/beta-lactamase superfamily"/>
    <property type="match status" value="2"/>
</dbReference>
<dbReference type="GO" id="GO:0008800">
    <property type="term" value="F:beta-lactamase activity"/>
    <property type="evidence" value="ECO:0007669"/>
    <property type="project" value="UniProtKB-EC"/>
</dbReference>
<protein>
    <recommendedName>
        <fullName evidence="4">beta-lactamase</fullName>
        <ecNumber evidence="4">3.5.2.6</ecNumber>
    </recommendedName>
</protein>
<evidence type="ECO:0000313" key="17">
    <source>
        <dbReference type="EMBL" id="MCO6044797.1"/>
    </source>
</evidence>
<comment type="caution">
    <text evidence="17">The sequence shown here is derived from an EMBL/GenBank/DDBJ whole genome shotgun (WGS) entry which is preliminary data.</text>
</comment>
<dbReference type="InterPro" id="IPR000871">
    <property type="entry name" value="Beta-lactam_class-A"/>
</dbReference>
<keyword evidence="6 17" id="KW-0378">Hydrolase</keyword>
<keyword evidence="8" id="KW-0573">Peptidoglycan synthesis</keyword>
<feature type="domain" description="Beta-lactamase class A catalytic" evidence="16">
    <location>
        <begin position="60"/>
        <end position="280"/>
    </location>
</feature>
<dbReference type="Proteomes" id="UP001155241">
    <property type="component" value="Unassembled WGS sequence"/>
</dbReference>
<evidence type="ECO:0000256" key="6">
    <source>
        <dbReference type="ARBA" id="ARBA00022801"/>
    </source>
</evidence>
<evidence type="ECO:0000256" key="11">
    <source>
        <dbReference type="PIRSR" id="PIRSR618044-2"/>
    </source>
</evidence>
<feature type="active site" description="Proton acceptor" evidence="10">
    <location>
        <position position="454"/>
    </location>
</feature>
<feature type="active site" description="Acyl-ester intermediate" evidence="10">
    <location>
        <position position="451"/>
    </location>
</feature>
<evidence type="ECO:0000256" key="13">
    <source>
        <dbReference type="SAM" id="MobiDB-lite"/>
    </source>
</evidence>
<dbReference type="GO" id="GO:0009002">
    <property type="term" value="F:serine-type D-Ala-D-Ala carboxypeptidase activity"/>
    <property type="evidence" value="ECO:0007669"/>
    <property type="project" value="InterPro"/>
</dbReference>
<dbReference type="EC" id="3.5.2.6" evidence="4"/>
<evidence type="ECO:0000256" key="3">
    <source>
        <dbReference type="ARBA" id="ARBA00009009"/>
    </source>
</evidence>
<dbReference type="PANTHER" id="PTHR35333:SF3">
    <property type="entry name" value="BETA-LACTAMASE-TYPE TRANSPEPTIDASE FOLD CONTAINING PROTEIN"/>
    <property type="match status" value="1"/>
</dbReference>
<reference evidence="17" key="1">
    <citation type="submission" date="2022-06" db="EMBL/GenBank/DDBJ databases">
        <title>Aeoliella straminimaris, a novel planctomycete from sediments.</title>
        <authorList>
            <person name="Vitorino I.R."/>
            <person name="Lage O.M."/>
        </authorList>
    </citation>
    <scope>NUCLEOTIDE SEQUENCE</scope>
    <source>
        <strain evidence="17">ICT_H6.2</strain>
    </source>
</reference>
<evidence type="ECO:0000256" key="5">
    <source>
        <dbReference type="ARBA" id="ARBA00022729"/>
    </source>
</evidence>
<evidence type="ECO:0000256" key="10">
    <source>
        <dbReference type="PIRSR" id="PIRSR618044-1"/>
    </source>
</evidence>
<evidence type="ECO:0000256" key="8">
    <source>
        <dbReference type="ARBA" id="ARBA00022984"/>
    </source>
</evidence>
<evidence type="ECO:0000256" key="9">
    <source>
        <dbReference type="ARBA" id="ARBA00023316"/>
    </source>
</evidence>
<feature type="domain" description="Peptidoglycan binding-like" evidence="15">
    <location>
        <begin position="330"/>
        <end position="387"/>
    </location>
</feature>
<evidence type="ECO:0000259" key="15">
    <source>
        <dbReference type="Pfam" id="PF01471"/>
    </source>
</evidence>
<accession>A0A9X2FAV9</accession>
<dbReference type="GO" id="GO:0006508">
    <property type="term" value="P:proteolysis"/>
    <property type="evidence" value="ECO:0007669"/>
    <property type="project" value="InterPro"/>
</dbReference>
<evidence type="ECO:0000313" key="18">
    <source>
        <dbReference type="Proteomes" id="UP001155241"/>
    </source>
</evidence>
<comment type="similarity">
    <text evidence="3">Belongs to the class-A beta-lactamase family.</text>
</comment>
<dbReference type="InterPro" id="IPR002477">
    <property type="entry name" value="Peptidoglycan-bd-like"/>
</dbReference>
<gene>
    <name evidence="17" type="ORF">NG895_12870</name>
</gene>
<dbReference type="EMBL" id="JAMXLR010000039">
    <property type="protein sequence ID" value="MCO6044797.1"/>
    <property type="molecule type" value="Genomic_DNA"/>
</dbReference>
<keyword evidence="5" id="KW-0732">Signal</keyword>
<dbReference type="GO" id="GO:0046677">
    <property type="term" value="P:response to antibiotic"/>
    <property type="evidence" value="ECO:0007669"/>
    <property type="project" value="InterPro"/>
</dbReference>
<dbReference type="InterPro" id="IPR018044">
    <property type="entry name" value="Peptidase_S11"/>
</dbReference>
<evidence type="ECO:0000256" key="7">
    <source>
        <dbReference type="ARBA" id="ARBA00022960"/>
    </source>
</evidence>
<dbReference type="PANTHER" id="PTHR35333">
    <property type="entry name" value="BETA-LACTAMASE"/>
    <property type="match status" value="1"/>
</dbReference>
<sequence>MKSDPQRWILATGTVLLLALVGAMPASWAEESSSKESIPDVSKLEARLKPLIEGHRGEVGVMIRHLPSGQTFKHRETVAMPTASLIKFPLLMATAKALEEGDVSLDGRIKLTKEDQVPGSGILTEHFAPGLELTLHDAIHLMIAYSDNTATNLVIDQVGLNATNELMAELGCDATRLNSKVYRRDTTNNLERSKKYGLGSTSSEDMVRLLEMLDAGEFVDKERSDLVLKYMGDCLSTVGLPRYLPDGTKVAHKTGAVGDTRTEAGIIYSPAGPIAISVLTTANEDKTWDDDNEAKLLMAEIAKAAYSHFVGDTEAKTVQVARKLELGAAGPLVESLQRTLNARLKPSPGLSVDGDFGPNTERAVLAFQKQEGLETTGVVDRDFWAKLGPLATEDEPTPSQEAVARKNTKKQPRESLNGPPVVTCKAWCFVDGSTGELLAGDNENGTRDPASVTKIMTAHLVLKYAEEHPEALDETITFSKRADQTSGSTSAVREGEKLPVRELLYGLMLPSGNDASVAFAEHFGALIRPDEDGTSYDRFIAEMNAEAERLGMKNTGYKNPHGLTAKGHVTSAWDMTLLAREAMKHPLLREIVSTRQHVYTVSSVVGYEREVVWNNTNRLLGYEGYLGVKTGTTGAAGACLVACGERNGRETFGVVLGSSCSDARYSDMRNLFRYVWSMNPESTEAVQETAAAAQ</sequence>
<keyword evidence="9" id="KW-0961">Cell wall biogenesis/degradation</keyword>
<keyword evidence="18" id="KW-1185">Reference proteome</keyword>
<evidence type="ECO:0000259" key="16">
    <source>
        <dbReference type="Pfam" id="PF13354"/>
    </source>
</evidence>
<comment type="catalytic activity">
    <reaction evidence="1">
        <text>a beta-lactam + H2O = a substituted beta-amino acid</text>
        <dbReference type="Rhea" id="RHEA:20401"/>
        <dbReference type="ChEBI" id="CHEBI:15377"/>
        <dbReference type="ChEBI" id="CHEBI:35627"/>
        <dbReference type="ChEBI" id="CHEBI:140347"/>
        <dbReference type="EC" id="3.5.2.6"/>
    </reaction>
</comment>
<feature type="active site" evidence="10">
    <location>
        <position position="511"/>
    </location>
</feature>
<feature type="region of interest" description="Disordered" evidence="13">
    <location>
        <begin position="390"/>
        <end position="417"/>
    </location>
</feature>
<dbReference type="GO" id="GO:0030655">
    <property type="term" value="P:beta-lactam antibiotic catabolic process"/>
    <property type="evidence" value="ECO:0007669"/>
    <property type="project" value="InterPro"/>
</dbReference>
<dbReference type="InterPro" id="IPR045155">
    <property type="entry name" value="Beta-lactam_cat"/>
</dbReference>
<dbReference type="Pfam" id="PF00768">
    <property type="entry name" value="Peptidase_S11"/>
    <property type="match status" value="1"/>
</dbReference>
<evidence type="ECO:0000256" key="12">
    <source>
        <dbReference type="RuleBase" id="RU004016"/>
    </source>
</evidence>
<dbReference type="AlphaFoldDB" id="A0A9X2FAV9"/>
<dbReference type="InterPro" id="IPR036365">
    <property type="entry name" value="PGBD-like_sf"/>
</dbReference>
<name>A0A9X2FAV9_9BACT</name>